<protein>
    <recommendedName>
        <fullName evidence="3">Sulfatase</fullName>
    </recommendedName>
</protein>
<dbReference type="Pfam" id="PF07394">
    <property type="entry name" value="DUF1501"/>
    <property type="match status" value="1"/>
</dbReference>
<keyword evidence="2" id="KW-1185">Reference proteome</keyword>
<dbReference type="RefSeq" id="WP_145391846.1">
    <property type="nucleotide sequence ID" value="NZ_CP037423.1"/>
</dbReference>
<dbReference type="EMBL" id="CP037423">
    <property type="protein sequence ID" value="QDV47780.1"/>
    <property type="molecule type" value="Genomic_DNA"/>
</dbReference>
<name>A0A518I3V4_9BACT</name>
<reference evidence="1 2" key="1">
    <citation type="submission" date="2019-03" db="EMBL/GenBank/DDBJ databases">
        <title>Deep-cultivation of Planctomycetes and their phenomic and genomic characterization uncovers novel biology.</title>
        <authorList>
            <person name="Wiegand S."/>
            <person name="Jogler M."/>
            <person name="Boedeker C."/>
            <person name="Pinto D."/>
            <person name="Vollmers J."/>
            <person name="Rivas-Marin E."/>
            <person name="Kohn T."/>
            <person name="Peeters S.H."/>
            <person name="Heuer A."/>
            <person name="Rast P."/>
            <person name="Oberbeckmann S."/>
            <person name="Bunk B."/>
            <person name="Jeske O."/>
            <person name="Meyerdierks A."/>
            <person name="Storesund J.E."/>
            <person name="Kallscheuer N."/>
            <person name="Luecker S."/>
            <person name="Lage O.M."/>
            <person name="Pohl T."/>
            <person name="Merkel B.J."/>
            <person name="Hornburger P."/>
            <person name="Mueller R.-W."/>
            <person name="Bruemmer F."/>
            <person name="Labrenz M."/>
            <person name="Spormann A.M."/>
            <person name="Op den Camp H."/>
            <person name="Overmann J."/>
            <person name="Amann R."/>
            <person name="Jetten M.S.M."/>
            <person name="Mascher T."/>
            <person name="Medema M.H."/>
            <person name="Devos D.P."/>
            <person name="Kaster A.-K."/>
            <person name="Ovreas L."/>
            <person name="Rohde M."/>
            <person name="Galperin M.Y."/>
            <person name="Jogler C."/>
        </authorList>
    </citation>
    <scope>NUCLEOTIDE SEQUENCE [LARGE SCALE GENOMIC DNA]</scope>
    <source>
        <strain evidence="1 2">Enr13</strain>
    </source>
</reference>
<dbReference type="OrthoDB" id="127333at2"/>
<dbReference type="Proteomes" id="UP000319004">
    <property type="component" value="Chromosome"/>
</dbReference>
<dbReference type="SUPFAM" id="SSF53649">
    <property type="entry name" value="Alkaline phosphatase-like"/>
    <property type="match status" value="1"/>
</dbReference>
<gene>
    <name evidence="1" type="ORF">Enr13x_76920</name>
</gene>
<dbReference type="KEGG" id="snep:Enr13x_76920"/>
<proteinExistence type="predicted"/>
<evidence type="ECO:0000313" key="2">
    <source>
        <dbReference type="Proteomes" id="UP000319004"/>
    </source>
</evidence>
<dbReference type="PROSITE" id="PS51318">
    <property type="entry name" value="TAT"/>
    <property type="match status" value="1"/>
</dbReference>
<dbReference type="InterPro" id="IPR006311">
    <property type="entry name" value="TAT_signal"/>
</dbReference>
<dbReference type="InterPro" id="IPR010869">
    <property type="entry name" value="DUF1501"/>
</dbReference>
<dbReference type="PROSITE" id="PS51257">
    <property type="entry name" value="PROKAR_LIPOPROTEIN"/>
    <property type="match status" value="1"/>
</dbReference>
<dbReference type="PANTHER" id="PTHR43737">
    <property type="entry name" value="BLL7424 PROTEIN"/>
    <property type="match status" value="1"/>
</dbReference>
<dbReference type="AlphaFoldDB" id="A0A518I3V4"/>
<organism evidence="1 2">
    <name type="scientific">Stieleria neptunia</name>
    <dbReference type="NCBI Taxonomy" id="2527979"/>
    <lineage>
        <taxon>Bacteria</taxon>
        <taxon>Pseudomonadati</taxon>
        <taxon>Planctomycetota</taxon>
        <taxon>Planctomycetia</taxon>
        <taxon>Pirellulales</taxon>
        <taxon>Pirellulaceae</taxon>
        <taxon>Stieleria</taxon>
    </lineage>
</organism>
<dbReference type="PANTHER" id="PTHR43737:SF1">
    <property type="entry name" value="DUF1501 DOMAIN-CONTAINING PROTEIN"/>
    <property type="match status" value="1"/>
</dbReference>
<evidence type="ECO:0000313" key="1">
    <source>
        <dbReference type="EMBL" id="QDV47780.1"/>
    </source>
</evidence>
<evidence type="ECO:0008006" key="3">
    <source>
        <dbReference type="Google" id="ProtNLM"/>
    </source>
</evidence>
<sequence>MSMTRPFETFSRRELFRIAAASLGGISCSPWLPKLAMAAGTKRPPKACILLWMGGGPSQMETLDPKPGHRNGGPTEAISTAVPGIELSHNLPGLATQMKDVALVRSMKTREGDHGRATQLMMTGYRPMGGMTDYPVLGSLISHRLKPNDSPLPGFVSIAPFRFGNLGSGFLGPDHSPLVVSGASNDPNTRANLTVENLDVAGGNPDALLERQGLLNMLRQGAPSSSPAAVKHASVYDQAMRMVETRGEGAFELDEEPTELRDAYGRNRFGQGCLLARRLVERGVPFVEVSLDAAGQGSWDSHVNNFSAVSSMCEVLDPAWSTLLSDLRDRGLLDSTLVVWMGEFGRTPRINPNRGRDHFPDAWSVALSGGAISGGQVYGKTSADGMEVSDNPVTASDLYATLLEGLGIDSGGDNAMGDRPIPLVDEGGTPIRELLG</sequence>
<accession>A0A518I3V4</accession>
<dbReference type="Gene3D" id="3.40.720.10">
    <property type="entry name" value="Alkaline Phosphatase, subunit A"/>
    <property type="match status" value="1"/>
</dbReference>
<dbReference type="InterPro" id="IPR017850">
    <property type="entry name" value="Alkaline_phosphatase_core_sf"/>
</dbReference>